<accession>B1KD20</accession>
<organism evidence="2 3">
    <name type="scientific">Shewanella woodyi (strain ATCC 51908 / MS32)</name>
    <dbReference type="NCBI Taxonomy" id="392500"/>
    <lineage>
        <taxon>Bacteria</taxon>
        <taxon>Pseudomonadati</taxon>
        <taxon>Pseudomonadota</taxon>
        <taxon>Gammaproteobacteria</taxon>
        <taxon>Alteromonadales</taxon>
        <taxon>Shewanellaceae</taxon>
        <taxon>Shewanella</taxon>
    </lineage>
</organism>
<protein>
    <recommendedName>
        <fullName evidence="4">DUF2975 domain-containing protein</fullName>
    </recommendedName>
</protein>
<keyword evidence="3" id="KW-1185">Reference proteome</keyword>
<keyword evidence="1" id="KW-0812">Transmembrane</keyword>
<dbReference type="AlphaFoldDB" id="B1KD20"/>
<dbReference type="KEGG" id="swd:Swoo_3591"/>
<sequence>MEVNADIKKIRKLGITIRGLLWIICGGIVLSNIGFFLFYDFFNLDFEFFSRASIFGFQVMLDELTISSDSPYPIQVSIHDSPNLLVKWLWYISTPACLIITLFIILRLDKLFKSYSEGMVFHSSNTKGLAVIGWLLVGLYFTDAIASMTLETLFLDASNSFIVVEELPHMVPIDPTSEAKMIDLDCMPPEMADLEFPPLPEMGTRIYSNLTLLLFGSFLIVVARIMSYAENLKKEVDTLI</sequence>
<evidence type="ECO:0000313" key="2">
    <source>
        <dbReference type="EMBL" id="ACA87855.1"/>
    </source>
</evidence>
<feature type="transmembrane region" description="Helical" evidence="1">
    <location>
        <begin position="88"/>
        <end position="108"/>
    </location>
</feature>
<feature type="transmembrane region" description="Helical" evidence="1">
    <location>
        <begin position="20"/>
        <end position="39"/>
    </location>
</feature>
<keyword evidence="1" id="KW-1133">Transmembrane helix</keyword>
<evidence type="ECO:0008006" key="4">
    <source>
        <dbReference type="Google" id="ProtNLM"/>
    </source>
</evidence>
<evidence type="ECO:0000256" key="1">
    <source>
        <dbReference type="SAM" id="Phobius"/>
    </source>
</evidence>
<dbReference type="Proteomes" id="UP000002168">
    <property type="component" value="Chromosome"/>
</dbReference>
<dbReference type="HOGENOM" id="CLU_1155768_0_0_6"/>
<evidence type="ECO:0000313" key="3">
    <source>
        <dbReference type="Proteomes" id="UP000002168"/>
    </source>
</evidence>
<dbReference type="RefSeq" id="WP_012326188.1">
    <property type="nucleotide sequence ID" value="NC_010506.1"/>
</dbReference>
<dbReference type="EMBL" id="CP000961">
    <property type="protein sequence ID" value="ACA87855.1"/>
    <property type="molecule type" value="Genomic_DNA"/>
</dbReference>
<name>B1KD20_SHEWM</name>
<feature type="transmembrane region" description="Helical" evidence="1">
    <location>
        <begin position="206"/>
        <end position="226"/>
    </location>
</feature>
<gene>
    <name evidence="2" type="ordered locus">Swoo_3591</name>
</gene>
<proteinExistence type="predicted"/>
<dbReference type="STRING" id="392500.Swoo_3591"/>
<feature type="transmembrane region" description="Helical" evidence="1">
    <location>
        <begin position="129"/>
        <end position="150"/>
    </location>
</feature>
<reference evidence="2 3" key="1">
    <citation type="submission" date="2008-02" db="EMBL/GenBank/DDBJ databases">
        <title>Complete sequence of Shewanella woodyi ATCC 51908.</title>
        <authorList>
            <consortium name="US DOE Joint Genome Institute"/>
            <person name="Copeland A."/>
            <person name="Lucas S."/>
            <person name="Lapidus A."/>
            <person name="Glavina del Rio T."/>
            <person name="Dalin E."/>
            <person name="Tice H."/>
            <person name="Bruce D."/>
            <person name="Goodwin L."/>
            <person name="Pitluck S."/>
            <person name="Sims D."/>
            <person name="Brettin T."/>
            <person name="Detter J.C."/>
            <person name="Han C."/>
            <person name="Kuske C.R."/>
            <person name="Schmutz J."/>
            <person name="Larimer F."/>
            <person name="Land M."/>
            <person name="Hauser L."/>
            <person name="Kyrpides N."/>
            <person name="Lykidis A."/>
            <person name="Zhao J.-S."/>
            <person name="Richardson P."/>
        </authorList>
    </citation>
    <scope>NUCLEOTIDE SEQUENCE [LARGE SCALE GENOMIC DNA]</scope>
    <source>
        <strain evidence="3">ATCC 51908 / MS32</strain>
    </source>
</reference>
<keyword evidence="1" id="KW-0472">Membrane</keyword>